<evidence type="ECO:0000313" key="3">
    <source>
        <dbReference type="Proteomes" id="UP000809337"/>
    </source>
</evidence>
<dbReference type="AlphaFoldDB" id="A0A9Q2RTT8"/>
<dbReference type="InterPro" id="IPR011604">
    <property type="entry name" value="PDDEXK-like_dom_sf"/>
</dbReference>
<comment type="caution">
    <text evidence="2">The sequence shown here is derived from an EMBL/GenBank/DDBJ whole genome shotgun (WGS) entry which is preliminary data.</text>
</comment>
<evidence type="ECO:0000259" key="1">
    <source>
        <dbReference type="Pfam" id="PF12684"/>
    </source>
</evidence>
<reference evidence="2" key="1">
    <citation type="submission" date="2021-01" db="EMBL/GenBank/DDBJ databases">
        <title>Diatom-associated Roseobacters Show Island Model of Population Structure.</title>
        <authorList>
            <person name="Qu L."/>
            <person name="Feng X."/>
            <person name="Chen Y."/>
            <person name="Li L."/>
            <person name="Wang X."/>
            <person name="Hu Z."/>
            <person name="Wang H."/>
            <person name="Luo H."/>
        </authorList>
    </citation>
    <scope>NUCLEOTIDE SEQUENCE</scope>
    <source>
        <strain evidence="2">SM26-45</strain>
    </source>
</reference>
<gene>
    <name evidence="2" type="ORF">JQX14_17940</name>
</gene>
<sequence>MRDHFEHEIRTLATGDKITEPGFYAIRLDRHHNQPCDGYSVTSSTLRTVELRTPADVWAFHPLNPDRYEPPDSTAMRLGRAMAALVEGGLEELEKVVLVLPKNKPNRPMQSQIDAYRRGKGTEAGTRSIEFWAKMDADPRDKITEEQWELLVTMGKELANDPAACAALGGIPEVTMAWQDDRTGIWCLARPDQISFSGMLSDYKKVNTQGRPFNSYVCDGRIMQHGYDMQMAFAAQGFEQLTHNWPDQVGLVFQWDQAPHHVILREIDDEDLRIGEFRNNRALRTIQECMELGRWPGPGEHVGKFIRNKEQRERLLEEMNVEGVAP</sequence>
<dbReference type="Pfam" id="PF12684">
    <property type="entry name" value="DUF3799"/>
    <property type="match status" value="1"/>
</dbReference>
<organism evidence="2 3">
    <name type="scientific">Pseudosulfitobacter pseudonitzschiae</name>
    <dbReference type="NCBI Taxonomy" id="1402135"/>
    <lineage>
        <taxon>Bacteria</taxon>
        <taxon>Pseudomonadati</taxon>
        <taxon>Pseudomonadota</taxon>
        <taxon>Alphaproteobacteria</taxon>
        <taxon>Rhodobacterales</taxon>
        <taxon>Roseobacteraceae</taxon>
        <taxon>Pseudosulfitobacter</taxon>
    </lineage>
</organism>
<dbReference type="Proteomes" id="UP000809337">
    <property type="component" value="Unassembled WGS sequence"/>
</dbReference>
<evidence type="ECO:0000313" key="2">
    <source>
        <dbReference type="EMBL" id="MBM2356440.1"/>
    </source>
</evidence>
<dbReference type="InterPro" id="IPR024432">
    <property type="entry name" value="Put_RecE_PDDEXK-like_dom"/>
</dbReference>
<accession>A0A9Q2RTT8</accession>
<name>A0A9Q2RTT8_9RHOB</name>
<dbReference type="Gene3D" id="3.90.320.10">
    <property type="match status" value="1"/>
</dbReference>
<feature type="domain" description="Putative exodeoxyribonuclease 8 PDDEXK-like" evidence="1">
    <location>
        <begin position="68"/>
        <end position="302"/>
    </location>
</feature>
<protein>
    <submittedName>
        <fullName evidence="2">PD-(D/E)XK nuclease-like domain-containing protein</fullName>
    </submittedName>
</protein>
<dbReference type="RefSeq" id="WP_269145041.1">
    <property type="nucleotide sequence ID" value="NZ_JAJNGX010000015.1"/>
</dbReference>
<dbReference type="EMBL" id="JAFBWN010000015">
    <property type="protein sequence ID" value="MBM2356440.1"/>
    <property type="molecule type" value="Genomic_DNA"/>
</dbReference>
<proteinExistence type="predicted"/>